<reference evidence="3 4" key="1">
    <citation type="submission" date="2024-06" db="EMBL/GenBank/DDBJ databases">
        <title>A chromosome level genome sequence of Diviner's sage (Salvia divinorum).</title>
        <authorList>
            <person name="Ford S.A."/>
            <person name="Ro D.-K."/>
            <person name="Ness R.W."/>
            <person name="Phillips M.A."/>
        </authorList>
    </citation>
    <scope>NUCLEOTIDE SEQUENCE [LARGE SCALE GENOMIC DNA]</scope>
    <source>
        <strain evidence="3">SAF-2024a</strain>
        <tissue evidence="3">Leaf</tissue>
    </source>
</reference>
<name>A0ABD1H0V4_SALDI</name>
<evidence type="ECO:0000259" key="2">
    <source>
        <dbReference type="PROSITE" id="PS50157"/>
    </source>
</evidence>
<keyword evidence="1" id="KW-0862">Zinc</keyword>
<dbReference type="PANTHER" id="PTHR46547">
    <property type="entry name" value="ZINC FINGER PROTEIN GIS"/>
    <property type="match status" value="1"/>
</dbReference>
<keyword evidence="1" id="KW-0479">Metal-binding</keyword>
<dbReference type="Gene3D" id="3.30.160.60">
    <property type="entry name" value="Classic Zinc Finger"/>
    <property type="match status" value="1"/>
</dbReference>
<dbReference type="InterPro" id="IPR013087">
    <property type="entry name" value="Znf_C2H2_type"/>
</dbReference>
<feature type="domain" description="C2H2-type" evidence="2">
    <location>
        <begin position="58"/>
        <end position="85"/>
    </location>
</feature>
<dbReference type="Proteomes" id="UP001567538">
    <property type="component" value="Unassembled WGS sequence"/>
</dbReference>
<dbReference type="PROSITE" id="PS00028">
    <property type="entry name" value="ZINC_FINGER_C2H2_1"/>
    <property type="match status" value="1"/>
</dbReference>
<accession>A0ABD1H0V4</accession>
<dbReference type="AlphaFoldDB" id="A0ABD1H0V4"/>
<dbReference type="EMBL" id="JBEAFC010000007">
    <property type="protein sequence ID" value="KAL1550051.1"/>
    <property type="molecule type" value="Genomic_DNA"/>
</dbReference>
<gene>
    <name evidence="3" type="ORF">AAHA92_18066</name>
</gene>
<comment type="caution">
    <text evidence="3">The sequence shown here is derived from an EMBL/GenBank/DDBJ whole genome shotgun (WGS) entry which is preliminary data.</text>
</comment>
<keyword evidence="1" id="KW-0863">Zinc-finger</keyword>
<dbReference type="PROSITE" id="PS50157">
    <property type="entry name" value="ZINC_FINGER_C2H2_2"/>
    <property type="match status" value="1"/>
</dbReference>
<protein>
    <submittedName>
        <fullName evidence="3">Zinc finger protein 8-like</fullName>
    </submittedName>
</protein>
<sequence>MDRNERETRDFMNVESFSELPFIRPAKEKGSGSSAIRLFGSTIDDGESKSTETTSRKFECHYCCRNFPTSQALGGHQNAHKRERQNAKRAHLQSVMAHAGISDDHYRLMNYSYSRLGSAPPPLPPPYHAWNSTRPHASYHHPQPQPINGSPLGLWQPLPFPSLPTHHRQIPLLNSKSENLNPLSTITSAAALASQSRFTFDAKPAMQDHVSLDLHL</sequence>
<dbReference type="PANTHER" id="PTHR46547:SF7">
    <property type="entry name" value="ZINC FINGER PROTEIN GIS"/>
    <property type="match status" value="1"/>
</dbReference>
<evidence type="ECO:0000313" key="4">
    <source>
        <dbReference type="Proteomes" id="UP001567538"/>
    </source>
</evidence>
<evidence type="ECO:0000313" key="3">
    <source>
        <dbReference type="EMBL" id="KAL1550051.1"/>
    </source>
</evidence>
<keyword evidence="4" id="KW-1185">Reference proteome</keyword>
<evidence type="ECO:0000256" key="1">
    <source>
        <dbReference type="PROSITE-ProRule" id="PRU00042"/>
    </source>
</evidence>
<dbReference type="GO" id="GO:0008270">
    <property type="term" value="F:zinc ion binding"/>
    <property type="evidence" value="ECO:0007669"/>
    <property type="project" value="UniProtKB-KW"/>
</dbReference>
<organism evidence="3 4">
    <name type="scientific">Salvia divinorum</name>
    <name type="common">Maria pastora</name>
    <name type="synonym">Diviner's sage</name>
    <dbReference type="NCBI Taxonomy" id="28513"/>
    <lineage>
        <taxon>Eukaryota</taxon>
        <taxon>Viridiplantae</taxon>
        <taxon>Streptophyta</taxon>
        <taxon>Embryophyta</taxon>
        <taxon>Tracheophyta</taxon>
        <taxon>Spermatophyta</taxon>
        <taxon>Magnoliopsida</taxon>
        <taxon>eudicotyledons</taxon>
        <taxon>Gunneridae</taxon>
        <taxon>Pentapetalae</taxon>
        <taxon>asterids</taxon>
        <taxon>lamiids</taxon>
        <taxon>Lamiales</taxon>
        <taxon>Lamiaceae</taxon>
        <taxon>Nepetoideae</taxon>
        <taxon>Mentheae</taxon>
        <taxon>Salviinae</taxon>
        <taxon>Salvia</taxon>
        <taxon>Salvia subgen. Calosphace</taxon>
    </lineage>
</organism>
<dbReference type="SUPFAM" id="SSF57667">
    <property type="entry name" value="beta-beta-alpha zinc fingers"/>
    <property type="match status" value="1"/>
</dbReference>
<proteinExistence type="predicted"/>
<dbReference type="InterPro" id="IPR044291">
    <property type="entry name" value="GIS/GIS2/ZFP8"/>
</dbReference>
<dbReference type="InterPro" id="IPR036236">
    <property type="entry name" value="Znf_C2H2_sf"/>
</dbReference>